<dbReference type="EMBL" id="CP000767">
    <property type="protein sequence ID" value="EAU00660.1"/>
    <property type="molecule type" value="Genomic_DNA"/>
</dbReference>
<dbReference type="Gene3D" id="3.40.50.450">
    <property type="match status" value="1"/>
</dbReference>
<dbReference type="InterPro" id="IPR003488">
    <property type="entry name" value="DprA"/>
</dbReference>
<dbReference type="GO" id="GO:0009294">
    <property type="term" value="P:DNA-mediated transformation"/>
    <property type="evidence" value="ECO:0007669"/>
    <property type="project" value="InterPro"/>
</dbReference>
<dbReference type="STRING" id="360105.CCV52592_1579"/>
<dbReference type="OrthoDB" id="9785707at2"/>
<name>A7GXR0_CAMC5</name>
<sequence length="257" mass="27668">MKFLAIDELPACLVRLENTPKGLYAIGDVSLLNLPKVAVVGSRKASVYTKECVRDLCTRLKNAGVCVVSGGAIGVDIAAHKAAMPLTIGIFASGLDIIYPPSNAKFIKEIYENSLALSEYENGEPPLAYRFLERNRIVVALCEALVVAQADVKSGSMQSARLAGELGVPVFVLPQRINESGGTNKLLSEGKATLISDYDEFAAKFGDVKFAPSSDEILEFCKNGASLDDALSKFGDKIYEYELLGKLEISNLRVKAL</sequence>
<dbReference type="HOGENOM" id="CLU_029601_0_4_7"/>
<dbReference type="PANTHER" id="PTHR43022:SF1">
    <property type="entry name" value="PROTEIN SMF"/>
    <property type="match status" value="1"/>
</dbReference>
<organism evidence="3 4">
    <name type="scientific">Campylobacter curvus (strain 525.92)</name>
    <dbReference type="NCBI Taxonomy" id="360105"/>
    <lineage>
        <taxon>Bacteria</taxon>
        <taxon>Pseudomonadati</taxon>
        <taxon>Campylobacterota</taxon>
        <taxon>Epsilonproteobacteria</taxon>
        <taxon>Campylobacterales</taxon>
        <taxon>Campylobacteraceae</taxon>
        <taxon>Campylobacter</taxon>
    </lineage>
</organism>
<evidence type="ECO:0000313" key="3">
    <source>
        <dbReference type="EMBL" id="EAU00660.1"/>
    </source>
</evidence>
<dbReference type="Proteomes" id="UP000006380">
    <property type="component" value="Chromosome"/>
</dbReference>
<evidence type="ECO:0000259" key="2">
    <source>
        <dbReference type="Pfam" id="PF02481"/>
    </source>
</evidence>
<dbReference type="SUPFAM" id="SSF102405">
    <property type="entry name" value="MCP/YpsA-like"/>
    <property type="match status" value="1"/>
</dbReference>
<dbReference type="Pfam" id="PF02481">
    <property type="entry name" value="DNA_processg_A"/>
    <property type="match status" value="1"/>
</dbReference>
<dbReference type="AlphaFoldDB" id="A7GXR0"/>
<accession>A7GXR0</accession>
<dbReference type="InterPro" id="IPR057666">
    <property type="entry name" value="DrpA_SLOG"/>
</dbReference>
<dbReference type="KEGG" id="ccv:CCV52592_1579"/>
<reference evidence="3" key="1">
    <citation type="submission" date="2016-07" db="EMBL/GenBank/DDBJ databases">
        <title>Comparative genomics of the Campylobacter concisus group.</title>
        <authorList>
            <person name="Miller W.G."/>
            <person name="Yee E."/>
            <person name="Chapman M.H."/>
            <person name="Huynh S."/>
            <person name="Bono J.L."/>
            <person name="On S.L.W."/>
            <person name="StLeger J."/>
            <person name="Foster G."/>
            <person name="Parker C.T."/>
        </authorList>
    </citation>
    <scope>NUCLEOTIDE SEQUENCE</scope>
    <source>
        <strain evidence="3">525.92</strain>
    </source>
</reference>
<proteinExistence type="inferred from homology"/>
<gene>
    <name evidence="3" type="primary">dprA</name>
    <name evidence="3" type="ORF">CCV52592_1579</name>
</gene>
<evidence type="ECO:0000256" key="1">
    <source>
        <dbReference type="ARBA" id="ARBA00006525"/>
    </source>
</evidence>
<dbReference type="RefSeq" id="WP_011992128.1">
    <property type="nucleotide sequence ID" value="NC_009715.2"/>
</dbReference>
<keyword evidence="4" id="KW-1185">Reference proteome</keyword>
<protein>
    <submittedName>
        <fullName evidence="3">DNA protecting protein DprA</fullName>
    </submittedName>
</protein>
<dbReference type="NCBIfam" id="TIGR00732">
    <property type="entry name" value="dprA"/>
    <property type="match status" value="1"/>
</dbReference>
<evidence type="ECO:0000313" key="4">
    <source>
        <dbReference type="Proteomes" id="UP000006380"/>
    </source>
</evidence>
<dbReference type="PANTHER" id="PTHR43022">
    <property type="entry name" value="PROTEIN SMF"/>
    <property type="match status" value="1"/>
</dbReference>
<feature type="domain" description="Smf/DprA SLOG" evidence="2">
    <location>
        <begin position="7"/>
        <end position="204"/>
    </location>
</feature>
<comment type="similarity">
    <text evidence="1">Belongs to the DprA/Smf family.</text>
</comment>